<dbReference type="EMBL" id="SRLO01001229">
    <property type="protein sequence ID" value="TNN39982.1"/>
    <property type="molecule type" value="Genomic_DNA"/>
</dbReference>
<dbReference type="AlphaFoldDB" id="A0A4Z2FI55"/>
<accession>A0A4Z2FI55</accession>
<evidence type="ECO:0000313" key="2">
    <source>
        <dbReference type="EMBL" id="TNN39982.1"/>
    </source>
</evidence>
<dbReference type="Gene3D" id="2.10.70.10">
    <property type="entry name" value="Complement Module, domain 1"/>
    <property type="match status" value="1"/>
</dbReference>
<sequence>MLQQDASSSKHQTSSRPAEQTHHYLQGVQSGQLQRGVVLGAPGAPQGLTSDSQAPKDDSLKELEKRLGELAHMLDMVKAQNADLQSRVEYLEGCECVRRQCVWEGRDVEDGRRWHTDLTTVCVCTSGKVTCQANIKGKI</sequence>
<comment type="caution">
    <text evidence="2">The sequence shown here is derived from an EMBL/GenBank/DDBJ whole genome shotgun (WGS) entry which is preliminary data.</text>
</comment>
<evidence type="ECO:0000256" key="1">
    <source>
        <dbReference type="SAM" id="MobiDB-lite"/>
    </source>
</evidence>
<dbReference type="OrthoDB" id="8959411at2759"/>
<dbReference type="SUPFAM" id="SSF57603">
    <property type="entry name" value="FnI-like domain"/>
    <property type="match status" value="1"/>
</dbReference>
<proteinExistence type="predicted"/>
<protein>
    <submittedName>
        <fullName evidence="2">Kielin/chordin-like protein</fullName>
    </submittedName>
</protein>
<reference evidence="2 3" key="1">
    <citation type="submission" date="2019-03" db="EMBL/GenBank/DDBJ databases">
        <title>First draft genome of Liparis tanakae, snailfish: a comprehensive survey of snailfish specific genes.</title>
        <authorList>
            <person name="Kim W."/>
            <person name="Song I."/>
            <person name="Jeong J.-H."/>
            <person name="Kim D."/>
            <person name="Kim S."/>
            <person name="Ryu S."/>
            <person name="Song J.Y."/>
            <person name="Lee S.K."/>
        </authorList>
    </citation>
    <scope>NUCLEOTIDE SEQUENCE [LARGE SCALE GENOMIC DNA]</scope>
    <source>
        <tissue evidence="2">Muscle</tissue>
    </source>
</reference>
<keyword evidence="3" id="KW-1185">Reference proteome</keyword>
<feature type="region of interest" description="Disordered" evidence="1">
    <location>
        <begin position="1"/>
        <end position="59"/>
    </location>
</feature>
<organism evidence="2 3">
    <name type="scientific">Liparis tanakae</name>
    <name type="common">Tanaka's snailfish</name>
    <dbReference type="NCBI Taxonomy" id="230148"/>
    <lineage>
        <taxon>Eukaryota</taxon>
        <taxon>Metazoa</taxon>
        <taxon>Chordata</taxon>
        <taxon>Craniata</taxon>
        <taxon>Vertebrata</taxon>
        <taxon>Euteleostomi</taxon>
        <taxon>Actinopterygii</taxon>
        <taxon>Neopterygii</taxon>
        <taxon>Teleostei</taxon>
        <taxon>Neoteleostei</taxon>
        <taxon>Acanthomorphata</taxon>
        <taxon>Eupercaria</taxon>
        <taxon>Perciformes</taxon>
        <taxon>Cottioidei</taxon>
        <taxon>Cottales</taxon>
        <taxon>Liparidae</taxon>
        <taxon>Liparis</taxon>
    </lineage>
</organism>
<evidence type="ECO:0000313" key="3">
    <source>
        <dbReference type="Proteomes" id="UP000314294"/>
    </source>
</evidence>
<gene>
    <name evidence="2" type="primary">kcp_2</name>
    <name evidence="2" type="ORF">EYF80_049858</name>
</gene>
<feature type="compositionally biased region" description="Polar residues" evidence="1">
    <location>
        <begin position="1"/>
        <end position="18"/>
    </location>
</feature>
<name>A0A4Z2FI55_9TELE</name>
<dbReference type="Proteomes" id="UP000314294">
    <property type="component" value="Unassembled WGS sequence"/>
</dbReference>